<proteinExistence type="predicted"/>
<evidence type="ECO:0000313" key="4">
    <source>
        <dbReference type="Proteomes" id="UP001626550"/>
    </source>
</evidence>
<dbReference type="SUPFAM" id="SSF49265">
    <property type="entry name" value="Fibronectin type III"/>
    <property type="match status" value="2"/>
</dbReference>
<dbReference type="PROSITE" id="PS50853">
    <property type="entry name" value="FN3"/>
    <property type="match status" value="1"/>
</dbReference>
<evidence type="ECO:0000313" key="3">
    <source>
        <dbReference type="EMBL" id="KAL3314402.1"/>
    </source>
</evidence>
<dbReference type="EMBL" id="JBJKFK010001012">
    <property type="protein sequence ID" value="KAL3314402.1"/>
    <property type="molecule type" value="Genomic_DNA"/>
</dbReference>
<dbReference type="PANTHER" id="PTHR46708:SF2">
    <property type="entry name" value="FIBRONECTIN TYPE-III DOMAIN-CONTAINING PROTEIN"/>
    <property type="match status" value="1"/>
</dbReference>
<feature type="domain" description="Fibronectin type-III" evidence="2">
    <location>
        <begin position="256"/>
        <end position="354"/>
    </location>
</feature>
<dbReference type="PANTHER" id="PTHR46708">
    <property type="entry name" value="TENASCIN"/>
    <property type="match status" value="1"/>
</dbReference>
<reference evidence="3 4" key="1">
    <citation type="submission" date="2024-11" db="EMBL/GenBank/DDBJ databases">
        <title>Adaptive evolution of stress response genes in parasites aligns with host niche diversity.</title>
        <authorList>
            <person name="Hahn C."/>
            <person name="Resl P."/>
        </authorList>
    </citation>
    <scope>NUCLEOTIDE SEQUENCE [LARGE SCALE GENOMIC DNA]</scope>
    <source>
        <strain evidence="3">EGGRZ-B1_66</strain>
        <tissue evidence="3">Body</tissue>
    </source>
</reference>
<dbReference type="Gene3D" id="2.60.40.10">
    <property type="entry name" value="Immunoglobulins"/>
    <property type="match status" value="1"/>
</dbReference>
<keyword evidence="4" id="KW-1185">Reference proteome</keyword>
<evidence type="ECO:0000256" key="1">
    <source>
        <dbReference type="ARBA" id="ARBA00022737"/>
    </source>
</evidence>
<dbReference type="AlphaFoldDB" id="A0ABD2Q464"/>
<gene>
    <name evidence="3" type="ORF">Ciccas_006985</name>
</gene>
<comment type="caution">
    <text evidence="3">The sequence shown here is derived from an EMBL/GenBank/DDBJ whole genome shotgun (WGS) entry which is preliminary data.</text>
</comment>
<dbReference type="InterPro" id="IPR050991">
    <property type="entry name" value="ECM_Regulatory_Proteins"/>
</dbReference>
<dbReference type="InterPro" id="IPR013783">
    <property type="entry name" value="Ig-like_fold"/>
</dbReference>
<name>A0ABD2Q464_9PLAT</name>
<dbReference type="InterPro" id="IPR003961">
    <property type="entry name" value="FN3_dom"/>
</dbReference>
<sequence length="475" mass="53653">IVMTEIQKYTAYSLEVQTLEINSNQYSDVTQMDSNVEFVDGHHAEALQCPQQNPIVIDVISDNWITFKWPSLEILDSGVKLEGVHNVDVFYQGGFENFKLTKFTSATTLKGVTLYGLVPCSTYYFTFIFRNPGNTANCNPTATLKAATNPIAPQRIADFRLTAPTNNQIGVQLVPIEPSLISPCVPLLYSITLSRNSRVLDQIFTGNTTYQIIGSLSPKLRYSIRVQAYYLYATNRGVALTKDIIMPDEIKSVVRPPVPIRLTIAEVGSNSMRVDWKTTDPTFAGVHIFVKDVSTKVGLVQMNTVFNLSIDSIVIRDLLPCNEYAVTIVQVRIYDRVEIVGEVMMPLNRTTLPDSNSFLPETLTITRPNDQEESLLTIYTKLDIKCKKIKVTYDVEIYAIRPEVTTQFHHIRHVLTSVKPDQHFVLDIHKDLNPTTKYFARVAIFQISPPRDRSFFIESDIFQAVPLSEHSSTIQ</sequence>
<dbReference type="Proteomes" id="UP001626550">
    <property type="component" value="Unassembled WGS sequence"/>
</dbReference>
<protein>
    <recommendedName>
        <fullName evidence="2">Fibronectin type-III domain-containing protein</fullName>
    </recommendedName>
</protein>
<keyword evidence="1" id="KW-0677">Repeat</keyword>
<organism evidence="3 4">
    <name type="scientific">Cichlidogyrus casuarinus</name>
    <dbReference type="NCBI Taxonomy" id="1844966"/>
    <lineage>
        <taxon>Eukaryota</taxon>
        <taxon>Metazoa</taxon>
        <taxon>Spiralia</taxon>
        <taxon>Lophotrochozoa</taxon>
        <taxon>Platyhelminthes</taxon>
        <taxon>Monogenea</taxon>
        <taxon>Monopisthocotylea</taxon>
        <taxon>Dactylogyridea</taxon>
        <taxon>Ancyrocephalidae</taxon>
        <taxon>Cichlidogyrus</taxon>
    </lineage>
</organism>
<evidence type="ECO:0000259" key="2">
    <source>
        <dbReference type="PROSITE" id="PS50853"/>
    </source>
</evidence>
<accession>A0ABD2Q464</accession>
<dbReference type="InterPro" id="IPR036116">
    <property type="entry name" value="FN3_sf"/>
</dbReference>
<feature type="non-terminal residue" evidence="3">
    <location>
        <position position="1"/>
    </location>
</feature>